<proteinExistence type="predicted"/>
<sequence>MKTVAFYLLATLALSACTTAMNTGITSNNSNQTVTEFPVQTAMNNIYTKTRSEDLSTVMYGLKMAKEFTVMPKGTTVFNNQQVQSAEVVRLSKVEGQIIDKSVGVNYFTLNPLVFHGFTKDSGEYSIATQSVTIPKVATVGDSNQFVTERIYSDSSKNIPVNFYNLTWSLSRASANTAWFCIDIDIYTEPCSICAENSFEIINYMSE</sequence>
<keyword evidence="3" id="KW-1185">Reference proteome</keyword>
<reference evidence="2 3" key="1">
    <citation type="submission" date="2016-03" db="EMBL/GenBank/DDBJ databases">
        <title>Genome sequencing of Psychrobacter alimentarius PAMC 27889.</title>
        <authorList>
            <person name="Lee J."/>
            <person name="Kim O.-S."/>
        </authorList>
    </citation>
    <scope>NUCLEOTIDE SEQUENCE [LARGE SCALE GENOMIC DNA]</scope>
    <source>
        <strain evidence="2 3">PAMC 27889</strain>
    </source>
</reference>
<name>A0ABN4N4R9_9GAMM</name>
<keyword evidence="1" id="KW-0732">Signal</keyword>
<dbReference type="EMBL" id="CP014945">
    <property type="protein sequence ID" value="AMT97568.1"/>
    <property type="molecule type" value="Genomic_DNA"/>
</dbReference>
<protein>
    <recommendedName>
        <fullName evidence="4">Lipoprotein</fullName>
    </recommendedName>
</protein>
<dbReference type="PROSITE" id="PS51257">
    <property type="entry name" value="PROKAR_LIPOPROTEIN"/>
    <property type="match status" value="1"/>
</dbReference>
<dbReference type="GeneID" id="33059447"/>
<dbReference type="RefSeq" id="WP_062845114.1">
    <property type="nucleotide sequence ID" value="NZ_CP014945.1"/>
</dbReference>
<dbReference type="Proteomes" id="UP000076104">
    <property type="component" value="Chromosome"/>
</dbReference>
<evidence type="ECO:0000313" key="3">
    <source>
        <dbReference type="Proteomes" id="UP000076104"/>
    </source>
</evidence>
<evidence type="ECO:0008006" key="4">
    <source>
        <dbReference type="Google" id="ProtNLM"/>
    </source>
</evidence>
<organism evidence="2 3">
    <name type="scientific">Psychrobacter alimentarius</name>
    <dbReference type="NCBI Taxonomy" id="261164"/>
    <lineage>
        <taxon>Bacteria</taxon>
        <taxon>Pseudomonadati</taxon>
        <taxon>Pseudomonadota</taxon>
        <taxon>Gammaproteobacteria</taxon>
        <taxon>Moraxellales</taxon>
        <taxon>Moraxellaceae</taxon>
        <taxon>Psychrobacter</taxon>
    </lineage>
</organism>
<accession>A0ABN4N4R9</accession>
<evidence type="ECO:0000313" key="2">
    <source>
        <dbReference type="EMBL" id="AMT97568.1"/>
    </source>
</evidence>
<evidence type="ECO:0000256" key="1">
    <source>
        <dbReference type="SAM" id="SignalP"/>
    </source>
</evidence>
<gene>
    <name evidence="2" type="ORF">A3K91_1979</name>
</gene>
<feature type="signal peptide" evidence="1">
    <location>
        <begin position="1"/>
        <end position="20"/>
    </location>
</feature>
<feature type="chain" id="PRO_5046648511" description="Lipoprotein" evidence="1">
    <location>
        <begin position="21"/>
        <end position="207"/>
    </location>
</feature>